<dbReference type="RefSeq" id="WP_153550272.1">
    <property type="nucleotide sequence ID" value="NZ_CP040089.1"/>
</dbReference>
<evidence type="ECO:0000313" key="2">
    <source>
        <dbReference type="EMBL" id="QGA80532.1"/>
    </source>
</evidence>
<dbReference type="CDD" id="cd00188">
    <property type="entry name" value="TOPRIM"/>
    <property type="match status" value="1"/>
</dbReference>
<name>A0A5Q0UFX0_9ARCH</name>
<proteinExistence type="predicted"/>
<evidence type="ECO:0008006" key="4">
    <source>
        <dbReference type="Google" id="ProtNLM"/>
    </source>
</evidence>
<reference evidence="3" key="1">
    <citation type="submission" date="2019-05" db="EMBL/GenBank/DDBJ databases">
        <title>Candidatus Nanohalobium constans, a novel model system to study the DPANN nano-sized archaea: genomic and physiological characterization of a nanoarchaeon co-cultured with its chitinotrophic host.</title>
        <authorList>
            <person name="La Cono V."/>
            <person name="Arcadi E."/>
            <person name="Crisafi F."/>
            <person name="Denaro R."/>
            <person name="La Spada G."/>
            <person name="Messina E."/>
            <person name="Smedile F."/>
            <person name="Toshchakov S.V."/>
            <person name="Shevchenko M.A."/>
            <person name="Golyshin P.N."/>
            <person name="Golyshina O.V."/>
            <person name="Ferrer M."/>
            <person name="Rohde M."/>
            <person name="Mushegian A."/>
            <person name="Sorokin D.Y."/>
            <person name="Giuliano L."/>
            <person name="Yakimov M.M."/>
        </authorList>
    </citation>
    <scope>NUCLEOTIDE SEQUENCE [LARGE SCALE GENOMIC DNA]</scope>
    <source>
        <strain evidence="3">LC1Nh</strain>
    </source>
</reference>
<dbReference type="SUPFAM" id="SSF110455">
    <property type="entry name" value="Toprim domain"/>
    <property type="match status" value="1"/>
</dbReference>
<dbReference type="PANTHER" id="PTHR39964">
    <property type="entry name" value="UPF0292 PROTEIN TK1411"/>
    <property type="match status" value="1"/>
</dbReference>
<keyword evidence="3" id="KW-1185">Reference proteome</keyword>
<protein>
    <recommendedName>
        <fullName evidence="4">Toprim domain-containing protein</fullName>
    </recommendedName>
</protein>
<dbReference type="EMBL" id="CP040089">
    <property type="protein sequence ID" value="QGA80532.1"/>
    <property type="molecule type" value="Genomic_DNA"/>
</dbReference>
<accession>A0A5Q0UFX0</accession>
<keyword evidence="1" id="KW-0175">Coiled coil</keyword>
<dbReference type="AlphaFoldDB" id="A0A5Q0UFX0"/>
<feature type="coiled-coil region" evidence="1">
    <location>
        <begin position="2"/>
        <end position="29"/>
    </location>
</feature>
<dbReference type="GeneID" id="42365026"/>
<dbReference type="PANTHER" id="PTHR39964:SF2">
    <property type="entry name" value="UPF0292 PROTEIN MJ1624"/>
    <property type="match status" value="1"/>
</dbReference>
<sequence length="141" mass="16293">MNKEDYIEKNQLENVIQEIEKTVDSIIVEGWDDKKMIQKLGFEGKIFMSAEKTVEDLVEDVSRGSERTAVLTDFDSHGEEASKEISRELDKEIDVIRSARQKFGAQLTSTDRRAVEDIRPLFDDKEEKFVEAAMDQLFFNP</sequence>
<organism evidence="2 3">
    <name type="scientific">Candidatus Nanohalobium constans</name>
    <dbReference type="NCBI Taxonomy" id="2565781"/>
    <lineage>
        <taxon>Archaea</taxon>
        <taxon>Candidatus Nanohalarchaeota</taxon>
        <taxon>Candidatus Nanohalobia</taxon>
        <taxon>Candidatus Nanohalobiales</taxon>
        <taxon>Candidatus Nanohalobiaceae</taxon>
        <taxon>Candidatus Nanohalobium</taxon>
    </lineage>
</organism>
<evidence type="ECO:0000256" key="1">
    <source>
        <dbReference type="SAM" id="Coils"/>
    </source>
</evidence>
<dbReference type="Gene3D" id="3.40.1360.10">
    <property type="match status" value="1"/>
</dbReference>
<gene>
    <name evidence="2" type="ORF">LC1Nh_0640</name>
</gene>
<dbReference type="KEGG" id="ncon:LC1Nh_0640"/>
<dbReference type="Proteomes" id="UP000377803">
    <property type="component" value="Chromosome"/>
</dbReference>
<evidence type="ECO:0000313" key="3">
    <source>
        <dbReference type="Proteomes" id="UP000377803"/>
    </source>
</evidence>